<comment type="similarity">
    <text evidence="1">Belongs to the ubiquitin-activating E1 family.</text>
</comment>
<dbReference type="PANTHER" id="PTHR10953">
    <property type="entry name" value="UBIQUITIN-ACTIVATING ENZYME E1"/>
    <property type="match status" value="1"/>
</dbReference>
<dbReference type="Gene3D" id="3.40.50.720">
    <property type="entry name" value="NAD(P)-binding Rossmann-like Domain"/>
    <property type="match status" value="1"/>
</dbReference>
<sequence>MTTTASQNENLTVSRDELAVYDRQIRLWGMEAQNKLRNAKVLLIGGTQLGAEVAKTMSLAGVDEMHLVDHRIVDTDDIGANFLYNALVDNTKLTKWAAGYEFLYNLNRNVKLVVNEEDLLAKSADDIEEYVRQFTIVIVLDESYERTVKINEICHKHQIRFIAGSIFGWVGYAFLDFDGHRFLTKVQDPSQELLSVDESKGEANKPAGKVVDLEEEDRFEPKTFSYPSFVEAFNSDFSSKKVIRKCKRVVPPSYFLVKSMLRASKENVFTGDETKDIERLTDIWQQEVVAGNHTIEMQTVKPEKFDHLFGPDFAPTAACVGGMIGQEAIKTISEGKMPIRNLFIYSALDTSEYVGRGNLTTEYQEFVLLDETRRIDYRACTFNCRPVVSDDRLAELLNETKTIKYDIIGGYPESELSQIRTVPNQNCPEAELFVSELSRIRTAPNQNYSISMLTA</sequence>
<dbReference type="Proteomes" id="UP000005237">
    <property type="component" value="Unassembled WGS sequence"/>
</dbReference>
<name>A0A8R1HYB2_CAEJA</name>
<dbReference type="FunFam" id="3.40.50.720:FF:001067">
    <property type="entry name" value="SUMO-activating enzyme subunit aos-1"/>
    <property type="match status" value="1"/>
</dbReference>
<evidence type="ECO:0000259" key="2">
    <source>
        <dbReference type="Pfam" id="PF00899"/>
    </source>
</evidence>
<reference evidence="3" key="2">
    <citation type="submission" date="2022-06" db="UniProtKB">
        <authorList>
            <consortium name="EnsemblMetazoa"/>
        </authorList>
    </citation>
    <scope>IDENTIFICATION</scope>
    <source>
        <strain evidence="3">DF5081</strain>
    </source>
</reference>
<evidence type="ECO:0000313" key="3">
    <source>
        <dbReference type="EnsemblMetazoa" id="CJA09618a.1"/>
    </source>
</evidence>
<proteinExistence type="inferred from homology"/>
<evidence type="ECO:0000256" key="1">
    <source>
        <dbReference type="ARBA" id="ARBA00005673"/>
    </source>
</evidence>
<dbReference type="GO" id="GO:0016925">
    <property type="term" value="P:protein sumoylation"/>
    <property type="evidence" value="ECO:0007669"/>
    <property type="project" value="EnsemblMetazoa"/>
</dbReference>
<keyword evidence="4" id="KW-1185">Reference proteome</keyword>
<dbReference type="InterPro" id="IPR035985">
    <property type="entry name" value="Ubiquitin-activating_enz"/>
</dbReference>
<accession>A0A8R1HYB2</accession>
<dbReference type="SUPFAM" id="SSF69572">
    <property type="entry name" value="Activating enzymes of the ubiquitin-like proteins"/>
    <property type="match status" value="1"/>
</dbReference>
<dbReference type="PANTHER" id="PTHR10953:SF162">
    <property type="entry name" value="SUMO-ACTIVATING ENZYME SUBUNIT 1"/>
    <property type="match status" value="1"/>
</dbReference>
<dbReference type="GO" id="GO:0019948">
    <property type="term" value="F:SUMO activating enzyme activity"/>
    <property type="evidence" value="ECO:0007669"/>
    <property type="project" value="EnsemblMetazoa"/>
</dbReference>
<organism evidence="3 4">
    <name type="scientific">Caenorhabditis japonica</name>
    <dbReference type="NCBI Taxonomy" id="281687"/>
    <lineage>
        <taxon>Eukaryota</taxon>
        <taxon>Metazoa</taxon>
        <taxon>Ecdysozoa</taxon>
        <taxon>Nematoda</taxon>
        <taxon>Chromadorea</taxon>
        <taxon>Rhabditida</taxon>
        <taxon>Rhabditina</taxon>
        <taxon>Rhabditomorpha</taxon>
        <taxon>Rhabditoidea</taxon>
        <taxon>Rhabditidae</taxon>
        <taxon>Peloderinae</taxon>
        <taxon>Caenorhabditis</taxon>
    </lineage>
</organism>
<dbReference type="InterPro" id="IPR045886">
    <property type="entry name" value="ThiF/MoeB/HesA"/>
</dbReference>
<dbReference type="Pfam" id="PF00899">
    <property type="entry name" value="ThiF"/>
    <property type="match status" value="1"/>
</dbReference>
<dbReference type="AlphaFoldDB" id="A0A8R1HYB2"/>
<dbReference type="CDD" id="cd01485">
    <property type="entry name" value="E1-1_like"/>
    <property type="match status" value="1"/>
</dbReference>
<dbReference type="EnsemblMetazoa" id="CJA09618a.1">
    <property type="protein sequence ID" value="CJA09618a.1"/>
    <property type="gene ID" value="WBGene00128822"/>
</dbReference>
<dbReference type="InterPro" id="IPR000594">
    <property type="entry name" value="ThiF_NAD_FAD-bd"/>
</dbReference>
<reference evidence="4" key="1">
    <citation type="submission" date="2010-08" db="EMBL/GenBank/DDBJ databases">
        <authorList>
            <consortium name="Caenorhabditis japonica Sequencing Consortium"/>
            <person name="Wilson R.K."/>
        </authorList>
    </citation>
    <scope>NUCLEOTIDE SEQUENCE [LARGE SCALE GENOMIC DNA]</scope>
    <source>
        <strain evidence="4">DF5081</strain>
    </source>
</reference>
<feature type="domain" description="THIF-type NAD/FAD binding fold" evidence="2">
    <location>
        <begin position="21"/>
        <end position="349"/>
    </location>
</feature>
<protein>
    <submittedName>
        <fullName evidence="3">ThiF domain-containing protein</fullName>
    </submittedName>
</protein>
<dbReference type="GO" id="GO:0005737">
    <property type="term" value="C:cytoplasm"/>
    <property type="evidence" value="ECO:0007669"/>
    <property type="project" value="TreeGrafter"/>
</dbReference>
<evidence type="ECO:0000313" key="4">
    <source>
        <dbReference type="Proteomes" id="UP000005237"/>
    </source>
</evidence>
<dbReference type="GO" id="GO:0031510">
    <property type="term" value="C:SUMO activating enzyme complex"/>
    <property type="evidence" value="ECO:0007669"/>
    <property type="project" value="TreeGrafter"/>
</dbReference>